<sequence>MCRRLDSAKPLSSTVIGPDVHPSQQIAFGLDHIYYSEQYTGLAHPGPGPCSSWTRALLILDPGPAHPGPGPLLILDPGPAHPGPGPCSQGTDAALQVRPN</sequence>
<dbReference type="Proteomes" id="UP001057452">
    <property type="component" value="Chromosome 22"/>
</dbReference>
<reference evidence="1" key="1">
    <citation type="submission" date="2022-05" db="EMBL/GenBank/DDBJ databases">
        <title>Chromosome-level genome of Chaenocephalus aceratus.</title>
        <authorList>
            <person name="Park H."/>
        </authorList>
    </citation>
    <scope>NUCLEOTIDE SEQUENCE</scope>
    <source>
        <strain evidence="1">KU_202001</strain>
    </source>
</reference>
<keyword evidence="2" id="KW-1185">Reference proteome</keyword>
<comment type="caution">
    <text evidence="1">The sequence shown here is derived from an EMBL/GenBank/DDBJ whole genome shotgun (WGS) entry which is preliminary data.</text>
</comment>
<name>A0ACB9WIH8_CHAAC</name>
<organism evidence="1 2">
    <name type="scientific">Chaenocephalus aceratus</name>
    <name type="common">Blackfin icefish</name>
    <name type="synonym">Chaenichthys aceratus</name>
    <dbReference type="NCBI Taxonomy" id="36190"/>
    <lineage>
        <taxon>Eukaryota</taxon>
        <taxon>Metazoa</taxon>
        <taxon>Chordata</taxon>
        <taxon>Craniata</taxon>
        <taxon>Vertebrata</taxon>
        <taxon>Euteleostomi</taxon>
        <taxon>Actinopterygii</taxon>
        <taxon>Neopterygii</taxon>
        <taxon>Teleostei</taxon>
        <taxon>Neoteleostei</taxon>
        <taxon>Acanthomorphata</taxon>
        <taxon>Eupercaria</taxon>
        <taxon>Perciformes</taxon>
        <taxon>Notothenioidei</taxon>
        <taxon>Channichthyidae</taxon>
        <taxon>Chaenocephalus</taxon>
    </lineage>
</organism>
<accession>A0ACB9WIH8</accession>
<evidence type="ECO:0000313" key="1">
    <source>
        <dbReference type="EMBL" id="KAI4812789.1"/>
    </source>
</evidence>
<gene>
    <name evidence="1" type="ORF">KUCAC02_024157</name>
</gene>
<proteinExistence type="predicted"/>
<evidence type="ECO:0000313" key="2">
    <source>
        <dbReference type="Proteomes" id="UP001057452"/>
    </source>
</evidence>
<dbReference type="EMBL" id="CM043806">
    <property type="protein sequence ID" value="KAI4812789.1"/>
    <property type="molecule type" value="Genomic_DNA"/>
</dbReference>
<protein>
    <submittedName>
        <fullName evidence="1">Uncharacterized protein</fullName>
    </submittedName>
</protein>